<dbReference type="GO" id="GO:0008173">
    <property type="term" value="F:RNA methyltransferase activity"/>
    <property type="evidence" value="ECO:0007669"/>
    <property type="project" value="InterPro"/>
</dbReference>
<dbReference type="InterPro" id="IPR053888">
    <property type="entry name" value="MRM3-like_sub_bind"/>
</dbReference>
<dbReference type="Gene3D" id="3.40.1280.10">
    <property type="match status" value="1"/>
</dbReference>
<dbReference type="InterPro" id="IPR051259">
    <property type="entry name" value="rRNA_Methyltransferase"/>
</dbReference>
<comment type="similarity">
    <text evidence="1">Belongs to the class IV-like SAM-binding methyltransferase superfamily. RNA methyltransferase TrmH family.</text>
</comment>
<gene>
    <name evidence="6" type="ORF">IAB99_08165</name>
</gene>
<protein>
    <submittedName>
        <fullName evidence="6">RNA methyltransferase</fullName>
    </submittedName>
</protein>
<organism evidence="6 7">
    <name type="scientific">Candidatus Cryptobacteroides faecipullorum</name>
    <dbReference type="NCBI Taxonomy" id="2840764"/>
    <lineage>
        <taxon>Bacteria</taxon>
        <taxon>Pseudomonadati</taxon>
        <taxon>Bacteroidota</taxon>
        <taxon>Bacteroidia</taxon>
        <taxon>Bacteroidales</taxon>
        <taxon>Candidatus Cryptobacteroides</taxon>
    </lineage>
</organism>
<reference evidence="6" key="1">
    <citation type="submission" date="2020-10" db="EMBL/GenBank/DDBJ databases">
        <authorList>
            <person name="Gilroy R."/>
        </authorList>
    </citation>
    <scope>NUCLEOTIDE SEQUENCE</scope>
    <source>
        <strain evidence="6">B1-15692</strain>
    </source>
</reference>
<dbReference type="SUPFAM" id="SSF75217">
    <property type="entry name" value="alpha/beta knot"/>
    <property type="match status" value="1"/>
</dbReference>
<dbReference type="PANTHER" id="PTHR43191">
    <property type="entry name" value="RRNA METHYLTRANSFERASE 3"/>
    <property type="match status" value="1"/>
</dbReference>
<dbReference type="Gene3D" id="3.30.1330.30">
    <property type="match status" value="1"/>
</dbReference>
<feature type="domain" description="tRNA/rRNA methyltransferase SpoU type" evidence="4">
    <location>
        <begin position="126"/>
        <end position="265"/>
    </location>
</feature>
<dbReference type="EMBL" id="JADIMH010000049">
    <property type="protein sequence ID" value="MBO8467717.1"/>
    <property type="molecule type" value="Genomic_DNA"/>
</dbReference>
<accession>A0A9D9NBJ6</accession>
<dbReference type="InterPro" id="IPR029026">
    <property type="entry name" value="tRNA_m1G_MTases_N"/>
</dbReference>
<dbReference type="PANTHER" id="PTHR43191:SF2">
    <property type="entry name" value="RRNA METHYLTRANSFERASE 3, MITOCHONDRIAL"/>
    <property type="match status" value="1"/>
</dbReference>
<evidence type="ECO:0000313" key="7">
    <source>
        <dbReference type="Proteomes" id="UP000823660"/>
    </source>
</evidence>
<evidence type="ECO:0000256" key="2">
    <source>
        <dbReference type="ARBA" id="ARBA00022603"/>
    </source>
</evidence>
<dbReference type="GO" id="GO:0003723">
    <property type="term" value="F:RNA binding"/>
    <property type="evidence" value="ECO:0007669"/>
    <property type="project" value="InterPro"/>
</dbReference>
<dbReference type="AlphaFoldDB" id="A0A9D9NBJ6"/>
<evidence type="ECO:0000259" key="4">
    <source>
        <dbReference type="Pfam" id="PF00588"/>
    </source>
</evidence>
<evidence type="ECO:0000256" key="1">
    <source>
        <dbReference type="ARBA" id="ARBA00007228"/>
    </source>
</evidence>
<name>A0A9D9NBJ6_9BACT</name>
<reference evidence="6" key="2">
    <citation type="journal article" date="2021" name="PeerJ">
        <title>Extensive microbial diversity within the chicken gut microbiome revealed by metagenomics and culture.</title>
        <authorList>
            <person name="Gilroy R."/>
            <person name="Ravi A."/>
            <person name="Getino M."/>
            <person name="Pursley I."/>
            <person name="Horton D.L."/>
            <person name="Alikhan N.F."/>
            <person name="Baker D."/>
            <person name="Gharbi K."/>
            <person name="Hall N."/>
            <person name="Watson M."/>
            <person name="Adriaenssens E.M."/>
            <person name="Foster-Nyarko E."/>
            <person name="Jarju S."/>
            <person name="Secka A."/>
            <person name="Antonio M."/>
            <person name="Oren A."/>
            <person name="Chaudhuri R.R."/>
            <person name="La Ragione R."/>
            <person name="Hildebrand F."/>
            <person name="Pallen M.J."/>
        </authorList>
    </citation>
    <scope>NUCLEOTIDE SEQUENCE</scope>
    <source>
        <strain evidence="6">B1-15692</strain>
    </source>
</reference>
<sequence length="274" mass="30490">MRSETITSAQNPKIKELLALQEKSRLRREKRLFAVEGRRELGHCIDAGFNVRKLFVCREICPSGDLQEIIRKLERSSPEGTMAEIVELPARLYEKVAYRGGTEGIIAEAEYRDRTLESLILGKNPLITVLESVEKPGNLGAVLRSADAAGADAVIICDPLTDLYNPNLIRASIGAVFSRQVVTASSEDTIRWLKSHNIQILTAQLQDSEWYYDTDMRKGTAIVLGTEATGLSDTWRNAADEHIRIPMLGHLDSLNVSVSAAILLYEAVRQRNSK</sequence>
<dbReference type="SUPFAM" id="SSF55315">
    <property type="entry name" value="L30e-like"/>
    <property type="match status" value="1"/>
</dbReference>
<evidence type="ECO:0000256" key="3">
    <source>
        <dbReference type="ARBA" id="ARBA00022679"/>
    </source>
</evidence>
<dbReference type="GO" id="GO:0032259">
    <property type="term" value="P:methylation"/>
    <property type="evidence" value="ECO:0007669"/>
    <property type="project" value="UniProtKB-KW"/>
</dbReference>
<dbReference type="InterPro" id="IPR029028">
    <property type="entry name" value="Alpha/beta_knot_MTases"/>
</dbReference>
<evidence type="ECO:0000259" key="5">
    <source>
        <dbReference type="Pfam" id="PF22435"/>
    </source>
</evidence>
<keyword evidence="2 6" id="KW-0489">Methyltransferase</keyword>
<dbReference type="Pfam" id="PF22435">
    <property type="entry name" value="MRM3-like_sub_bind"/>
    <property type="match status" value="1"/>
</dbReference>
<evidence type="ECO:0000313" key="6">
    <source>
        <dbReference type="EMBL" id="MBO8467717.1"/>
    </source>
</evidence>
<keyword evidence="3" id="KW-0808">Transferase</keyword>
<dbReference type="InterPro" id="IPR029064">
    <property type="entry name" value="Ribosomal_eL30-like_sf"/>
</dbReference>
<proteinExistence type="inferred from homology"/>
<comment type="caution">
    <text evidence="6">The sequence shown here is derived from an EMBL/GenBank/DDBJ whole genome shotgun (WGS) entry which is preliminary data.</text>
</comment>
<dbReference type="Pfam" id="PF00588">
    <property type="entry name" value="SpoU_methylase"/>
    <property type="match status" value="1"/>
</dbReference>
<feature type="domain" description="MRM3-like substrate binding" evidence="5">
    <location>
        <begin position="11"/>
        <end position="107"/>
    </location>
</feature>
<dbReference type="InterPro" id="IPR001537">
    <property type="entry name" value="SpoU_MeTrfase"/>
</dbReference>
<dbReference type="Proteomes" id="UP000823660">
    <property type="component" value="Unassembled WGS sequence"/>
</dbReference>
<dbReference type="GO" id="GO:0006396">
    <property type="term" value="P:RNA processing"/>
    <property type="evidence" value="ECO:0007669"/>
    <property type="project" value="InterPro"/>
</dbReference>
<dbReference type="CDD" id="cd18104">
    <property type="entry name" value="SpoU-like_RNA-MTase"/>
    <property type="match status" value="1"/>
</dbReference>